<dbReference type="GeneID" id="17825093"/>
<dbReference type="InterPro" id="IPR056113">
    <property type="entry name" value="DUF7696"/>
</dbReference>
<protein>
    <submittedName>
        <fullName evidence="1">Uncharacterized protein</fullName>
    </submittedName>
</protein>
<dbReference type="KEGG" id="vg:17825093"/>
<organism evidence="1 2">
    <name type="scientific">Pseudomonas phage PPpW-3</name>
    <dbReference type="NCBI Taxonomy" id="1279082"/>
    <lineage>
        <taxon>Viruses</taxon>
        <taxon>Duplodnaviria</taxon>
        <taxon>Heunggongvirae</taxon>
        <taxon>Uroviricota</taxon>
        <taxon>Caudoviricetes</taxon>
        <taxon>Hiroshimavirus</taxon>
        <taxon>Hiroshimavirus PPpW3</taxon>
    </lineage>
</organism>
<sequence length="85" mass="9634">MNVSSWKPQPVTLYDGRVVMSDSADWLHECEARSIIALPGTIARRARLRGRLDESGRISGGILQKRGLAAVERLERTIKQIWYAR</sequence>
<proteinExistence type="predicted"/>
<dbReference type="Proteomes" id="UP000201835">
    <property type="component" value="Segment"/>
</dbReference>
<accession>V5YSV9</accession>
<dbReference type="EMBL" id="AB775548">
    <property type="protein sequence ID" value="BAO20650.1"/>
    <property type="molecule type" value="Genomic_DNA"/>
</dbReference>
<evidence type="ECO:0000313" key="1">
    <source>
        <dbReference type="EMBL" id="BAO20650.1"/>
    </source>
</evidence>
<dbReference type="RefSeq" id="YP_008873226.1">
    <property type="nucleotide sequence ID" value="NC_023006.1"/>
</dbReference>
<evidence type="ECO:0000313" key="2">
    <source>
        <dbReference type="Proteomes" id="UP000201835"/>
    </source>
</evidence>
<keyword evidence="2" id="KW-1185">Reference proteome</keyword>
<reference evidence="2" key="1">
    <citation type="journal article" date="2015" name="J Appl Environ Microbiol">
        <title>Complete Genome Sequence Analysis of Two Pseudomonas plecoglossicida Phages, Potential Therapeutic Agents.</title>
        <authorList>
            <person name="Kawato Y."/>
            <person name="Yasuike M."/>
            <person name="Nakamura Y."/>
            <person name="Shigenobu Y."/>
            <person name="Fujiwara A."/>
            <person name="Sano M."/>
            <person name="Nakai T."/>
        </authorList>
    </citation>
    <scope>NUCLEOTIDE SEQUENCE [LARGE SCALE GENOMIC DNA]</scope>
</reference>
<name>V5YSV9_9CAUD</name>
<dbReference type="Pfam" id="PF24751">
    <property type="entry name" value="DUF7696"/>
    <property type="match status" value="1"/>
</dbReference>
<dbReference type="OrthoDB" id="21368at10239"/>